<evidence type="ECO:0000256" key="1">
    <source>
        <dbReference type="ARBA" id="ARBA00004604"/>
    </source>
</evidence>
<evidence type="ECO:0000256" key="11">
    <source>
        <dbReference type="ARBA" id="ARBA00023163"/>
    </source>
</evidence>
<dbReference type="SUPFAM" id="SSF64484">
    <property type="entry name" value="beta and beta-prime subunits of DNA dependent RNA-polymerase"/>
    <property type="match status" value="1"/>
</dbReference>
<dbReference type="Proteomes" id="UP001378592">
    <property type="component" value="Unassembled WGS sequence"/>
</dbReference>
<reference evidence="18 19" key="1">
    <citation type="submission" date="2024-03" db="EMBL/GenBank/DDBJ databases">
        <title>The genome assembly and annotation of the cricket Gryllus longicercus Weissman &amp; Gray.</title>
        <authorList>
            <person name="Szrajer S."/>
            <person name="Gray D."/>
            <person name="Ylla G."/>
        </authorList>
    </citation>
    <scope>NUCLEOTIDE SEQUENCE [LARGE SCALE GENOMIC DNA]</scope>
    <source>
        <strain evidence="18">DAG 2021-001</strain>
        <tissue evidence="18">Whole body minus gut</tissue>
    </source>
</reference>
<dbReference type="Gene3D" id="1.10.150.390">
    <property type="match status" value="1"/>
</dbReference>
<dbReference type="GO" id="GO:0003899">
    <property type="term" value="F:DNA-directed RNA polymerase activity"/>
    <property type="evidence" value="ECO:0007669"/>
    <property type="project" value="UniProtKB-EC"/>
</dbReference>
<evidence type="ECO:0000256" key="16">
    <source>
        <dbReference type="SAM" id="MobiDB-lite"/>
    </source>
</evidence>
<keyword evidence="7 15" id="KW-0548">Nucleotidyltransferase</keyword>
<dbReference type="Gene3D" id="3.30.1490.180">
    <property type="entry name" value="RNA polymerase ii"/>
    <property type="match status" value="1"/>
</dbReference>
<feature type="compositionally biased region" description="Polar residues" evidence="16">
    <location>
        <begin position="1406"/>
        <end position="1417"/>
    </location>
</feature>
<dbReference type="Gene3D" id="3.30.70.2850">
    <property type="match status" value="1"/>
</dbReference>
<dbReference type="Pfam" id="PF04997">
    <property type="entry name" value="RNA_pol_Rpb1_1"/>
    <property type="match status" value="1"/>
</dbReference>
<dbReference type="FunFam" id="2.40.40.20:FF:000019">
    <property type="entry name" value="DNA-directed RNA polymerase II subunit RPB1"/>
    <property type="match status" value="1"/>
</dbReference>
<keyword evidence="19" id="KW-1185">Reference proteome</keyword>
<dbReference type="InterPro" id="IPR047107">
    <property type="entry name" value="DNA-dir_RNA_pol1_lsu_C"/>
</dbReference>
<keyword evidence="5" id="KW-0597">Phosphoprotein</keyword>
<dbReference type="InterPro" id="IPR044893">
    <property type="entry name" value="RNA_pol_Rpb1_clamp_domain"/>
</dbReference>
<dbReference type="Pfam" id="PF04983">
    <property type="entry name" value="RNA_pol_Rpb1_3"/>
    <property type="match status" value="1"/>
</dbReference>
<evidence type="ECO:0000256" key="3">
    <source>
        <dbReference type="ARBA" id="ARBA00011251"/>
    </source>
</evidence>
<dbReference type="GO" id="GO:0046872">
    <property type="term" value="F:metal ion binding"/>
    <property type="evidence" value="ECO:0007669"/>
    <property type="project" value="UniProtKB-KW"/>
</dbReference>
<dbReference type="InterPro" id="IPR038120">
    <property type="entry name" value="Rpb1_funnel_sf"/>
</dbReference>
<dbReference type="InterPro" id="IPR007083">
    <property type="entry name" value="RNA_pol_Rpb1_4"/>
</dbReference>
<organism evidence="18 19">
    <name type="scientific">Gryllus longicercus</name>
    <dbReference type="NCBI Taxonomy" id="2509291"/>
    <lineage>
        <taxon>Eukaryota</taxon>
        <taxon>Metazoa</taxon>
        <taxon>Ecdysozoa</taxon>
        <taxon>Arthropoda</taxon>
        <taxon>Hexapoda</taxon>
        <taxon>Insecta</taxon>
        <taxon>Pterygota</taxon>
        <taxon>Neoptera</taxon>
        <taxon>Polyneoptera</taxon>
        <taxon>Orthoptera</taxon>
        <taxon>Ensifera</taxon>
        <taxon>Gryllidea</taxon>
        <taxon>Grylloidea</taxon>
        <taxon>Gryllidae</taxon>
        <taxon>Gryllinae</taxon>
        <taxon>Gryllus</taxon>
    </lineage>
</organism>
<evidence type="ECO:0000256" key="8">
    <source>
        <dbReference type="ARBA" id="ARBA00022723"/>
    </source>
</evidence>
<comment type="catalytic activity">
    <reaction evidence="13 15">
        <text>RNA(n) + a ribonucleoside 5'-triphosphate = RNA(n+1) + diphosphate</text>
        <dbReference type="Rhea" id="RHEA:21248"/>
        <dbReference type="Rhea" id="RHEA-COMP:14527"/>
        <dbReference type="Rhea" id="RHEA-COMP:17342"/>
        <dbReference type="ChEBI" id="CHEBI:33019"/>
        <dbReference type="ChEBI" id="CHEBI:61557"/>
        <dbReference type="ChEBI" id="CHEBI:140395"/>
        <dbReference type="EC" id="2.7.7.6"/>
    </reaction>
</comment>
<comment type="function">
    <text evidence="14">DNA-dependent RNA polymerase catalyzes the transcription of DNA into RNA using the four ribonucleoside triphosphates as substrates. Largest and catalytic core component of RNA polymerase I which synthesizes ribosomal RNA precursors. Forms the polymerase active center together with the second largest subunit. A single stranded DNA template strand of the promoter is positioned within the central active site cleft of Pol I. A bridging helix emanates from RPA1 and crosses the cleft near the catalytic site and is thought to promote translocation of Pol I by acting as a ratchet that moves the RNA-DNA hybrid through the active site by switching from straight to bent conformations at each step of nucleotide addition.</text>
</comment>
<dbReference type="Gene3D" id="6.10.250.2940">
    <property type="match status" value="1"/>
</dbReference>
<evidence type="ECO:0000256" key="14">
    <source>
        <dbReference type="ARBA" id="ARBA00053996"/>
    </source>
</evidence>
<dbReference type="Gene3D" id="6.20.50.80">
    <property type="match status" value="1"/>
</dbReference>
<dbReference type="Pfam" id="PF05000">
    <property type="entry name" value="RNA_pol_Rpb1_4"/>
    <property type="match status" value="1"/>
</dbReference>
<proteinExistence type="inferred from homology"/>
<dbReference type="EC" id="2.7.7.6" evidence="15"/>
<dbReference type="InterPro" id="IPR000722">
    <property type="entry name" value="RNA_pol_asu"/>
</dbReference>
<dbReference type="PANTHER" id="PTHR19376">
    <property type="entry name" value="DNA-DIRECTED RNA POLYMERASE"/>
    <property type="match status" value="1"/>
</dbReference>
<name>A0AAN9V6Z5_9ORTH</name>
<dbReference type="Gene3D" id="2.40.40.20">
    <property type="match status" value="1"/>
</dbReference>
<dbReference type="InterPro" id="IPR045867">
    <property type="entry name" value="DNA-dir_RpoC_beta_prime"/>
</dbReference>
<dbReference type="SMART" id="SM00663">
    <property type="entry name" value="RPOLA_N"/>
    <property type="match status" value="1"/>
</dbReference>
<dbReference type="Gene3D" id="4.10.860.120">
    <property type="entry name" value="RNA polymerase II, clamp domain"/>
    <property type="match status" value="1"/>
</dbReference>
<evidence type="ECO:0000256" key="15">
    <source>
        <dbReference type="RuleBase" id="RU004279"/>
    </source>
</evidence>
<evidence type="ECO:0000259" key="17">
    <source>
        <dbReference type="SMART" id="SM00663"/>
    </source>
</evidence>
<keyword evidence="10" id="KW-0460">Magnesium</keyword>
<evidence type="ECO:0000256" key="7">
    <source>
        <dbReference type="ARBA" id="ARBA00022695"/>
    </source>
</evidence>
<protein>
    <recommendedName>
        <fullName evidence="15">DNA-directed RNA polymerase subunit</fullName>
        <ecNumber evidence="15">2.7.7.6</ecNumber>
    </recommendedName>
</protein>
<evidence type="ECO:0000256" key="2">
    <source>
        <dbReference type="ARBA" id="ARBA00006460"/>
    </source>
</evidence>
<evidence type="ECO:0000256" key="5">
    <source>
        <dbReference type="ARBA" id="ARBA00022553"/>
    </source>
</evidence>
<evidence type="ECO:0000256" key="13">
    <source>
        <dbReference type="ARBA" id="ARBA00048552"/>
    </source>
</evidence>
<gene>
    <name evidence="18" type="ORF">R5R35_012060</name>
</gene>
<dbReference type="InterPro" id="IPR015699">
    <property type="entry name" value="DNA-dir_RNA_pol1_lsu_N"/>
</dbReference>
<dbReference type="CDD" id="cd01435">
    <property type="entry name" value="RNAP_I_RPA1_N"/>
    <property type="match status" value="1"/>
</dbReference>
<dbReference type="PANTHER" id="PTHR19376:SF11">
    <property type="entry name" value="DNA-DIRECTED RNA POLYMERASE I SUBUNIT RPA1"/>
    <property type="match status" value="1"/>
</dbReference>
<dbReference type="Gene3D" id="1.10.274.100">
    <property type="entry name" value="RNA polymerase Rpb1, domain 3"/>
    <property type="match status" value="1"/>
</dbReference>
<dbReference type="InterPro" id="IPR007081">
    <property type="entry name" value="RNA_pol_Rpb1_5"/>
</dbReference>
<dbReference type="InterPro" id="IPR007080">
    <property type="entry name" value="RNA_pol_Rpb1_1"/>
</dbReference>
<dbReference type="FunFam" id="3.30.1490.180:FF:000003">
    <property type="entry name" value="DNA-directed RNA polymerase subunit"/>
    <property type="match status" value="1"/>
</dbReference>
<keyword evidence="9" id="KW-0862">Zinc</keyword>
<evidence type="ECO:0000256" key="9">
    <source>
        <dbReference type="ARBA" id="ARBA00022833"/>
    </source>
</evidence>
<comment type="similarity">
    <text evidence="2 15">Belongs to the RNA polymerase beta' chain family.</text>
</comment>
<keyword evidence="8" id="KW-0479">Metal-binding</keyword>
<feature type="compositionally biased region" description="Acidic residues" evidence="16">
    <location>
        <begin position="1348"/>
        <end position="1364"/>
    </location>
</feature>
<comment type="subunit">
    <text evidence="3">Component of the RNA polymerase I (Pol I) complex consisting of at least 13 subunits.</text>
</comment>
<accession>A0AAN9V6Z5</accession>
<keyword evidence="4 15" id="KW-0240">DNA-directed RNA polymerase</keyword>
<feature type="region of interest" description="Disordered" evidence="16">
    <location>
        <begin position="1313"/>
        <end position="1417"/>
    </location>
</feature>
<feature type="domain" description="RNA polymerase N-terminal" evidence="17">
    <location>
        <begin position="291"/>
        <end position="627"/>
    </location>
</feature>
<dbReference type="InterPro" id="IPR042102">
    <property type="entry name" value="RNA_pol_Rpb1_3_sf"/>
</dbReference>
<dbReference type="CDD" id="cd02735">
    <property type="entry name" value="RNAP_I_Rpa1_C"/>
    <property type="match status" value="1"/>
</dbReference>
<comment type="caution">
    <text evidence="18">The sequence shown here is derived from an EMBL/GenBank/DDBJ whole genome shotgun (WGS) entry which is preliminary data.</text>
</comment>
<dbReference type="GO" id="GO:0003677">
    <property type="term" value="F:DNA binding"/>
    <property type="evidence" value="ECO:0007669"/>
    <property type="project" value="InterPro"/>
</dbReference>
<dbReference type="FunFam" id="1.10.274.100:FF:000012">
    <property type="entry name" value="DNA-directed RNA polymerase subunit"/>
    <property type="match status" value="1"/>
</dbReference>
<dbReference type="Pfam" id="PF00623">
    <property type="entry name" value="RNA_pol_Rpb1_2"/>
    <property type="match status" value="1"/>
</dbReference>
<dbReference type="InterPro" id="IPR007066">
    <property type="entry name" value="RNA_pol_Rpb1_3"/>
</dbReference>
<dbReference type="GO" id="GO:0006351">
    <property type="term" value="P:DNA-templated transcription"/>
    <property type="evidence" value="ECO:0007669"/>
    <property type="project" value="InterPro"/>
</dbReference>
<dbReference type="InterPro" id="IPR006592">
    <property type="entry name" value="RNA_pol_N"/>
</dbReference>
<evidence type="ECO:0000256" key="6">
    <source>
        <dbReference type="ARBA" id="ARBA00022679"/>
    </source>
</evidence>
<evidence type="ECO:0000313" key="18">
    <source>
        <dbReference type="EMBL" id="KAK7790805.1"/>
    </source>
</evidence>
<evidence type="ECO:0000256" key="10">
    <source>
        <dbReference type="ARBA" id="ARBA00022842"/>
    </source>
</evidence>
<dbReference type="GO" id="GO:0005736">
    <property type="term" value="C:RNA polymerase I complex"/>
    <property type="evidence" value="ECO:0007669"/>
    <property type="project" value="TreeGrafter"/>
</dbReference>
<dbReference type="Gene3D" id="1.10.132.30">
    <property type="match status" value="1"/>
</dbReference>
<evidence type="ECO:0000313" key="19">
    <source>
        <dbReference type="Proteomes" id="UP001378592"/>
    </source>
</evidence>
<feature type="compositionally biased region" description="Acidic residues" evidence="16">
    <location>
        <begin position="1381"/>
        <end position="1400"/>
    </location>
</feature>
<dbReference type="Pfam" id="PF04998">
    <property type="entry name" value="RNA_pol_Rpb1_5"/>
    <property type="match status" value="1"/>
</dbReference>
<keyword evidence="12" id="KW-0539">Nucleus</keyword>
<sequence>MAKSFNAFSTRSVKHLDPTSVEFTVYHPDEIREMSVVKVSVPVSFNALGLPMKGGLYDPVMGPLGDRGEICATCRGSFFTCPGHFGHIELPVPVYNPFFMKTVYSILRLACLNCHELQILGEHRYLLIGQLQLLDAGHVVEAQELAEKLISINSSRSDVGEAAASAFTKESVKNYIDKVLGEHNTKMLGAKESKNVEILRAQFLAMAKEQFKQKKFCLNCKKPIAKITLIYNRLMTVHHKIVNDQIVSSSASFITPEEARNHLRALWTEGSDFIMALAPVLQRIKSQYPTDVFFVEIVPVPPPKVRPVNFVKGKMNEHPQTIVFQQVLEHSIVTRQAAHIVNGGTADQLSEEGQQLYQTMPGASPLEKLHNAWQSLQGAVGHLVDAELNNTRRNTANAPAGLKQVISKKEGLIRMHMMGKRVNFAARTVITPDPNIGVDEIGIPEAFAKVLTYPTPVTPWNVDDLRQAVLNGPDIYPGATMVQNEDGSIIRVSKEAIQRASLAKRLLTPKESDGKVPSIPKIVHRHLRNGDVLLLNRQPTLHRPSIMAHRARVLHGEKTFRLHYANCKSYNADFDGDEMNAHFPQSELARAEAYFLAQVGHQYLVPKDGTPLSGLIQDHVVSGVRLTVRGRFFPRAEYCTLVQQALPTLTGSIRLLPPSILKPCSLWSGKQVVSTVLLNCIPAGRPPPTLCDSAKIPARAWVQASANRPWRAGGTSLRGDALSEAEVVLREGELLCGVLDKKHFGSTPYGLAHCVHELYGAEYCMKLLSAFARLFTAFLQREGFTLGVRDILVVPEADAERRKLLEEASQIGPSAVATAFELAEPLLNSSQERNQQEPLPPGSEAHLLRIATGDQQLRAALDHSYKQLLDPATNGVSRACVPAGLLEKFPDNNLQLMVQSGAKGSTVNTLQISCLLGQIELEGRRPPLMPSGKALPSFRRFDLSPRAGGFVAGRFLTGIRPQEFFFHCMAGREGLIDTAVKTSRSGYLQRCLVKHLEGLVVGYDGTVRDSDGSLVQFAYGEDGLDILKSQFLTPKQIPVLADNYKAFYDKDDVSRLKMDKIDPEIEAASKTVRRWFRRNKRLGMNRPPRTFRDYSHPPDPIASRVPPCAAFEALTERLEGLINDYLKKHQSPPSKDDPLRDALLLKSVCARAEPGEPVGVLAAQSIGEPSTQMTLNTFHFAGRGEMNVTLGIPRLREVLMMASRHPKTPAMEVPMRADLPNMAASADSLRRRFRRSHLSELLEKVDVTEWLDIGKEGRKRCYRIHMQFLPKKELRREHSVSPNQVLQHVESHFLANLVLGIRKLLRTSSTLLETKESRKESQTQNGEAEDPEKDVDHDVRNGARQLGEDQDSSSEDEDEEEEDATSARNRARHNESHEYDQPEGSEDEQSNNGDNVDESFQEERQTNSSQNDEYSVQTEEINRTFERFQKDNDQKKRVEKVLSKYKLVTNYVFDLVREQWCEVTFGLPLSLARVDFSTIFREVAEQSVVCSTPGIKRAFVNSNSDGSLMLRTDGTNLSAMFKYVDVLDINRIYSNDIYLMSQTYGIEAARAVLVREIRDVFKAYGITVDPRHLLLVADYMTFLGTYDPLSKRGIESASSPLQQMSFESSLSFLQTATLRGRRDTLQSPSSRIMLGRPCGAGTGAFSLCQRLAVTG</sequence>
<comment type="subcellular location">
    <subcellularLocation>
        <location evidence="1">Nucleus</location>
        <location evidence="1">Nucleolus</location>
    </subcellularLocation>
</comment>
<keyword evidence="6 15" id="KW-0808">Transferase</keyword>
<evidence type="ECO:0000256" key="4">
    <source>
        <dbReference type="ARBA" id="ARBA00022478"/>
    </source>
</evidence>
<dbReference type="EMBL" id="JAZDUA010000585">
    <property type="protein sequence ID" value="KAK7790805.1"/>
    <property type="molecule type" value="Genomic_DNA"/>
</dbReference>
<evidence type="ECO:0000256" key="12">
    <source>
        <dbReference type="ARBA" id="ARBA00023242"/>
    </source>
</evidence>
<keyword evidence="11 15" id="KW-0804">Transcription</keyword>